<feature type="domain" description="Methyltransferase small" evidence="7">
    <location>
        <begin position="44"/>
        <end position="127"/>
    </location>
</feature>
<reference evidence="8 9" key="1">
    <citation type="journal article" date="2015" name="Int. J. Syst. Evol. Microbiol.">
        <title>Flavisolibacter ginsenosidimutans sp. nov., with ginsenoside-converting activity isolated from soil used for cultivating ginseng.</title>
        <authorList>
            <person name="Zhao Y."/>
            <person name="Liu Q."/>
            <person name="Kang M.S."/>
            <person name="Jin F."/>
            <person name="Yu H."/>
            <person name="Im W.T."/>
        </authorList>
    </citation>
    <scope>NUCLEOTIDE SEQUENCE [LARGE SCALE GENOMIC DNA]</scope>
    <source>
        <strain evidence="8 9">Gsoil 636</strain>
    </source>
</reference>
<keyword evidence="4 6" id="KW-0949">S-adenosyl-L-methionine</keyword>
<keyword evidence="3 6" id="KW-0808">Transferase</keyword>
<sequence length="240" mass="27048">MPNTYFQFKQFTVHHDRCAMKVTTDGCLFGAWASARIASAQLELKNCLDIGAGSGLLSLMIAQKNNINIDAIEIDSNAAVQAKQNVAASAWSNQINVITQDVLTWQTAKQYDCIVSNPPFYESELKSGRKTKNLAHHDEGLKLPQLFSFIKSHLTEEGTFFLLLPAKRAKEIDSLLKQENLYQCQRILVKQTPNHQPFRLMIRGGKKEVGQVEATTSVKDENDKYTPAFTALLKDYYLYL</sequence>
<organism evidence="8 9">
    <name type="scientific">Flavisolibacter ginsenosidimutans</name>
    <dbReference type="NCBI Taxonomy" id="661481"/>
    <lineage>
        <taxon>Bacteria</taxon>
        <taxon>Pseudomonadati</taxon>
        <taxon>Bacteroidota</taxon>
        <taxon>Chitinophagia</taxon>
        <taxon>Chitinophagales</taxon>
        <taxon>Chitinophagaceae</taxon>
        <taxon>Flavisolibacter</taxon>
    </lineage>
</organism>
<dbReference type="Pfam" id="PF05175">
    <property type="entry name" value="MTS"/>
    <property type="match status" value="1"/>
</dbReference>
<dbReference type="InterPro" id="IPR050210">
    <property type="entry name" value="tRNA_Adenine-N(6)_MTase"/>
</dbReference>
<keyword evidence="5 6" id="KW-0819">tRNA processing</keyword>
<accession>A0A5B8UDM9</accession>
<gene>
    <name evidence="8" type="ORF">FSB75_01450</name>
</gene>
<evidence type="ECO:0000259" key="7">
    <source>
        <dbReference type="Pfam" id="PF05175"/>
    </source>
</evidence>
<dbReference type="GO" id="GO:0016430">
    <property type="term" value="F:tRNA (adenine-N6)-methyltransferase activity"/>
    <property type="evidence" value="ECO:0007669"/>
    <property type="project" value="UniProtKB-UniRule"/>
</dbReference>
<dbReference type="HAMAP" id="MF_01872">
    <property type="entry name" value="tRNA_methyltr_YfiC"/>
    <property type="match status" value="1"/>
</dbReference>
<evidence type="ECO:0000256" key="1">
    <source>
        <dbReference type="ARBA" id="ARBA00022490"/>
    </source>
</evidence>
<evidence type="ECO:0000256" key="2">
    <source>
        <dbReference type="ARBA" id="ARBA00022603"/>
    </source>
</evidence>
<dbReference type="AlphaFoldDB" id="A0A5B8UDM9"/>
<dbReference type="EMBL" id="CP042433">
    <property type="protein sequence ID" value="QEC54618.1"/>
    <property type="molecule type" value="Genomic_DNA"/>
</dbReference>
<dbReference type="GO" id="GO:0003676">
    <property type="term" value="F:nucleic acid binding"/>
    <property type="evidence" value="ECO:0007669"/>
    <property type="project" value="InterPro"/>
</dbReference>
<dbReference type="GO" id="GO:0008033">
    <property type="term" value="P:tRNA processing"/>
    <property type="evidence" value="ECO:0007669"/>
    <property type="project" value="UniProtKB-UniRule"/>
</dbReference>
<dbReference type="PANTHER" id="PTHR47739">
    <property type="entry name" value="TRNA1(VAL) (ADENINE(37)-N6)-METHYLTRANSFERASE"/>
    <property type="match status" value="1"/>
</dbReference>
<dbReference type="PROSITE" id="PS00092">
    <property type="entry name" value="N6_MTASE"/>
    <property type="match status" value="1"/>
</dbReference>
<dbReference type="CDD" id="cd02440">
    <property type="entry name" value="AdoMet_MTases"/>
    <property type="match status" value="1"/>
</dbReference>
<dbReference type="InterPro" id="IPR007848">
    <property type="entry name" value="Small_mtfrase_dom"/>
</dbReference>
<protein>
    <recommendedName>
        <fullName evidence="6">tRNA1(Val) (adenine(37)-N6)-methyltransferase</fullName>
        <ecNumber evidence="6">2.1.1.223</ecNumber>
    </recommendedName>
    <alternativeName>
        <fullName evidence="6">tRNA m6A37 methyltransferase</fullName>
    </alternativeName>
</protein>
<dbReference type="GO" id="GO:0005737">
    <property type="term" value="C:cytoplasm"/>
    <property type="evidence" value="ECO:0007669"/>
    <property type="project" value="UniProtKB-SubCell"/>
</dbReference>
<comment type="subcellular location">
    <subcellularLocation>
        <location evidence="6">Cytoplasm</location>
    </subcellularLocation>
</comment>
<dbReference type="InterPro" id="IPR029063">
    <property type="entry name" value="SAM-dependent_MTases_sf"/>
</dbReference>
<dbReference type="SUPFAM" id="SSF53335">
    <property type="entry name" value="S-adenosyl-L-methionine-dependent methyltransferases"/>
    <property type="match status" value="1"/>
</dbReference>
<dbReference type="GO" id="GO:0032259">
    <property type="term" value="P:methylation"/>
    <property type="evidence" value="ECO:0007669"/>
    <property type="project" value="UniProtKB-KW"/>
</dbReference>
<comment type="function">
    <text evidence="6">Specifically methylates the adenine in position 37 of tRNA(1)(Val) (anticodon cmo5UAC).</text>
</comment>
<evidence type="ECO:0000256" key="6">
    <source>
        <dbReference type="HAMAP-Rule" id="MF_01872"/>
    </source>
</evidence>
<dbReference type="KEGG" id="fgg:FSB75_01450"/>
<dbReference type="EC" id="2.1.1.223" evidence="6"/>
<dbReference type="OrthoDB" id="5383291at2"/>
<keyword evidence="1 6" id="KW-0963">Cytoplasm</keyword>
<evidence type="ECO:0000256" key="3">
    <source>
        <dbReference type="ARBA" id="ARBA00022679"/>
    </source>
</evidence>
<evidence type="ECO:0000256" key="5">
    <source>
        <dbReference type="ARBA" id="ARBA00022694"/>
    </source>
</evidence>
<comment type="catalytic activity">
    <reaction evidence="6">
        <text>adenosine(37) in tRNA1(Val) + S-adenosyl-L-methionine = N(6)-methyladenosine(37) in tRNA1(Val) + S-adenosyl-L-homocysteine + H(+)</text>
        <dbReference type="Rhea" id="RHEA:43160"/>
        <dbReference type="Rhea" id="RHEA-COMP:10369"/>
        <dbReference type="Rhea" id="RHEA-COMP:10370"/>
        <dbReference type="ChEBI" id="CHEBI:15378"/>
        <dbReference type="ChEBI" id="CHEBI:57856"/>
        <dbReference type="ChEBI" id="CHEBI:59789"/>
        <dbReference type="ChEBI" id="CHEBI:74411"/>
        <dbReference type="ChEBI" id="CHEBI:74449"/>
        <dbReference type="EC" id="2.1.1.223"/>
    </reaction>
</comment>
<comment type="similarity">
    <text evidence="6">Belongs to the methyltransferase superfamily. tRNA (adenine-N(6)-)-methyltransferase family.</text>
</comment>
<evidence type="ECO:0000313" key="8">
    <source>
        <dbReference type="EMBL" id="QEC54618.1"/>
    </source>
</evidence>
<proteinExistence type="inferred from homology"/>
<dbReference type="InterPro" id="IPR002052">
    <property type="entry name" value="DNA_methylase_N6_adenine_CS"/>
</dbReference>
<dbReference type="Proteomes" id="UP000321204">
    <property type="component" value="Chromosome"/>
</dbReference>
<dbReference type="Gene3D" id="3.40.50.150">
    <property type="entry name" value="Vaccinia Virus protein VP39"/>
    <property type="match status" value="1"/>
</dbReference>
<evidence type="ECO:0000313" key="9">
    <source>
        <dbReference type="Proteomes" id="UP000321204"/>
    </source>
</evidence>
<dbReference type="PANTHER" id="PTHR47739:SF1">
    <property type="entry name" value="TRNA1(VAL) (ADENINE(37)-N6)-METHYLTRANSFERASE"/>
    <property type="match status" value="1"/>
</dbReference>
<keyword evidence="9" id="KW-1185">Reference proteome</keyword>
<keyword evidence="2 6" id="KW-0489">Methyltransferase</keyword>
<name>A0A5B8UDM9_9BACT</name>
<dbReference type="InterPro" id="IPR022882">
    <property type="entry name" value="tRNA_adenine-N6_MeTrfase"/>
</dbReference>
<evidence type="ECO:0000256" key="4">
    <source>
        <dbReference type="ARBA" id="ARBA00022691"/>
    </source>
</evidence>